<comment type="pathway">
    <text evidence="2">Cofactor biosynthesis; NAD(+) biosynthesis; nicotinate D-ribonucleotide from quinolinate: step 1/1.</text>
</comment>
<dbReference type="PANTHER" id="PTHR32179:SF3">
    <property type="entry name" value="NICOTINATE-NUCLEOTIDE PYROPHOSPHORYLASE [CARBOXYLATING]"/>
    <property type="match status" value="1"/>
</dbReference>
<comment type="similarity">
    <text evidence="3 9">Belongs to the NadC/ModD family.</text>
</comment>
<dbReference type="InterPro" id="IPR013785">
    <property type="entry name" value="Aldolase_TIM"/>
</dbReference>
<keyword evidence="13" id="KW-1185">Reference proteome</keyword>
<evidence type="ECO:0000256" key="8">
    <source>
        <dbReference type="ARBA" id="ARBA00033102"/>
    </source>
</evidence>
<dbReference type="NCBIfam" id="TIGR00078">
    <property type="entry name" value="nadC"/>
    <property type="match status" value="1"/>
</dbReference>
<evidence type="ECO:0000256" key="7">
    <source>
        <dbReference type="ARBA" id="ARBA00022679"/>
    </source>
</evidence>
<dbReference type="SUPFAM" id="SSF51690">
    <property type="entry name" value="Nicotinate/Quinolinate PRTase C-terminal domain-like"/>
    <property type="match status" value="1"/>
</dbReference>
<evidence type="ECO:0000313" key="12">
    <source>
        <dbReference type="EMBL" id="AMK11873.1"/>
    </source>
</evidence>
<evidence type="ECO:0000256" key="4">
    <source>
        <dbReference type="ARBA" id="ARBA00011944"/>
    </source>
</evidence>
<feature type="domain" description="Quinolinate phosphoribosyl transferase N-terminal" evidence="11">
    <location>
        <begin position="35"/>
        <end position="120"/>
    </location>
</feature>
<dbReference type="PANTHER" id="PTHR32179">
    <property type="entry name" value="NICOTINATE-NUCLEOTIDE PYROPHOSPHORYLASE [CARBOXYLATING]"/>
    <property type="match status" value="1"/>
</dbReference>
<dbReference type="InterPro" id="IPR027277">
    <property type="entry name" value="NadC/ModD"/>
</dbReference>
<dbReference type="PIRSF" id="PIRSF006250">
    <property type="entry name" value="NadC_ModD"/>
    <property type="match status" value="1"/>
</dbReference>
<dbReference type="CDD" id="cd01572">
    <property type="entry name" value="QPRTase"/>
    <property type="match status" value="1"/>
</dbReference>
<sequence length="292" mass="31840">MKTMPSTIFDDFFQAEARMFLLATIRIALAEDGTDLTSQGLFTESDMAQALIVAKQDTVVAGLPIIPMVLEFGGQDCQVHLNVDDGDRVSEGTMVAALQGPAQQILKAERVILNFLCHLSGIADLTARYVEALKGTKTTLLDTRKTLPGLRFPEKYAVLAGGGKNHRLTLSEMLMLKDNHIDRAGSIVEAVNQLRRAYSPCPPIEVECRTLDEVREATGCGVDRIMLDNMDAETTREALGLIPESIETELSGGVSLENIREIAELGPDYISVGRLTHSAASSDFSMQFVPLR</sequence>
<proteinExistence type="inferred from homology"/>
<organism evidence="12 13">
    <name type="scientific">Pseudodesulfovibrio indicus</name>
    <dbReference type="NCBI Taxonomy" id="1716143"/>
    <lineage>
        <taxon>Bacteria</taxon>
        <taxon>Pseudomonadati</taxon>
        <taxon>Thermodesulfobacteriota</taxon>
        <taxon>Desulfovibrionia</taxon>
        <taxon>Desulfovibrionales</taxon>
        <taxon>Desulfovibrionaceae</taxon>
    </lineage>
</organism>
<dbReference type="Proteomes" id="UP000055611">
    <property type="component" value="Chromosome"/>
</dbReference>
<dbReference type="InterPro" id="IPR002638">
    <property type="entry name" value="Quinolinate_PRibosylTrfase_C"/>
</dbReference>
<evidence type="ECO:0000256" key="3">
    <source>
        <dbReference type="ARBA" id="ARBA00009400"/>
    </source>
</evidence>
<gene>
    <name evidence="12" type="ORF">AWY79_12490</name>
</gene>
<reference evidence="12 13" key="1">
    <citation type="journal article" date="2016" name="Front. Microbiol.">
        <title>Genome Sequence of the Piezophilic, Mesophilic Sulfate-Reducing Bacterium Desulfovibrio indicus J2T.</title>
        <authorList>
            <person name="Cao J."/>
            <person name="Maignien L."/>
            <person name="Shao Z."/>
            <person name="Alain K."/>
            <person name="Jebbar M."/>
        </authorList>
    </citation>
    <scope>NUCLEOTIDE SEQUENCE [LARGE SCALE GENOMIC DNA]</scope>
    <source>
        <strain evidence="12 13">J2</strain>
    </source>
</reference>
<name>A0ABM5YX27_9BACT</name>
<evidence type="ECO:0000259" key="10">
    <source>
        <dbReference type="Pfam" id="PF01729"/>
    </source>
</evidence>
<evidence type="ECO:0000259" key="11">
    <source>
        <dbReference type="Pfam" id="PF02749"/>
    </source>
</evidence>
<dbReference type="EC" id="2.4.2.19" evidence="4"/>
<dbReference type="Pfam" id="PF01729">
    <property type="entry name" value="QRPTase_C"/>
    <property type="match status" value="1"/>
</dbReference>
<dbReference type="InterPro" id="IPR037128">
    <property type="entry name" value="Quinolinate_PRibosylTase_N_sf"/>
</dbReference>
<evidence type="ECO:0000256" key="1">
    <source>
        <dbReference type="ARBA" id="ARBA00003237"/>
    </source>
</evidence>
<comment type="function">
    <text evidence="1">Involved in the catabolism of quinolinic acid (QA).</text>
</comment>
<dbReference type="EMBL" id="CP014206">
    <property type="protein sequence ID" value="AMK11873.1"/>
    <property type="molecule type" value="Genomic_DNA"/>
</dbReference>
<evidence type="ECO:0000313" key="13">
    <source>
        <dbReference type="Proteomes" id="UP000055611"/>
    </source>
</evidence>
<feature type="domain" description="Quinolinate phosphoribosyl transferase C-terminal" evidence="10">
    <location>
        <begin position="122"/>
        <end position="287"/>
    </location>
</feature>
<keyword evidence="5" id="KW-0662">Pyridine nucleotide biosynthesis</keyword>
<dbReference type="InterPro" id="IPR022412">
    <property type="entry name" value="Quinolinate_PRibosylTrfase_N"/>
</dbReference>
<accession>A0ABM5YX27</accession>
<protein>
    <recommendedName>
        <fullName evidence="4">nicotinate-nucleotide diphosphorylase (carboxylating)</fullName>
        <ecNumber evidence="4">2.4.2.19</ecNumber>
    </recommendedName>
    <alternativeName>
        <fullName evidence="8">Quinolinate phosphoribosyltransferase [decarboxylating]</fullName>
    </alternativeName>
</protein>
<evidence type="ECO:0000256" key="9">
    <source>
        <dbReference type="PIRNR" id="PIRNR006250"/>
    </source>
</evidence>
<evidence type="ECO:0000256" key="2">
    <source>
        <dbReference type="ARBA" id="ARBA00004893"/>
    </source>
</evidence>
<evidence type="ECO:0000256" key="6">
    <source>
        <dbReference type="ARBA" id="ARBA00022676"/>
    </source>
</evidence>
<evidence type="ECO:0000256" key="5">
    <source>
        <dbReference type="ARBA" id="ARBA00022642"/>
    </source>
</evidence>
<dbReference type="Gene3D" id="3.20.20.70">
    <property type="entry name" value="Aldolase class I"/>
    <property type="match status" value="1"/>
</dbReference>
<dbReference type="InterPro" id="IPR036068">
    <property type="entry name" value="Nicotinate_pribotase-like_C"/>
</dbReference>
<keyword evidence="6 9" id="KW-0328">Glycosyltransferase</keyword>
<dbReference type="SUPFAM" id="SSF54675">
    <property type="entry name" value="Nicotinate/Quinolinate PRTase N-terminal domain-like"/>
    <property type="match status" value="1"/>
</dbReference>
<dbReference type="InterPro" id="IPR004393">
    <property type="entry name" value="NadC"/>
</dbReference>
<dbReference type="Gene3D" id="3.90.1170.20">
    <property type="entry name" value="Quinolinate phosphoribosyl transferase, N-terminal domain"/>
    <property type="match status" value="1"/>
</dbReference>
<keyword evidence="7 9" id="KW-0808">Transferase</keyword>
<dbReference type="Pfam" id="PF02749">
    <property type="entry name" value="QRPTase_N"/>
    <property type="match status" value="1"/>
</dbReference>